<keyword evidence="2" id="KW-1185">Reference proteome</keyword>
<sequence length="820" mass="91465">MDRNALLAATRAEFMHAFIDPLDALLQQCSDHLFNKADIHPSPVERRKLMDARDILIRQSKSLKQSLKSSMEQLINRSFQTAYSTFRPSFSNVGTLSLSLVDTSTVDDELRIDTITKLLRNEAEEQLRDLNIRIALLFEQDNIKERENPFRPYLFSRCIASATEQLDIPQDISAVLTVQMAEALAGRIADIYGALNALLAGHGIAAELQLKIRRSPANLGNGGASGVDNGNGHAATTDYAASPSQVYQPAIGTTGNPYAPPQSQSHMEPTGYLTSNEDLLMQWVQQQSATWGLPQREPTSAATTSANKGSGWLRAPQQVGQVLRKLFIGQEAASPTQHAPITQSLALSIEQMTQTALSAFADFAQDDGSVRNLMMEQRQALKNSTSDLNQQMIIDVVAMLFEFILRDNQVPAEVRAQLGRLQILVLKHALQDPALFNQKNHPARLLVNRIGSISLGLKHMDPSGERVTKEIVRIVESLLSGDHEGLALFEHMLDELDAFIARELRSSNVKVERAVKVMEHAVNRTLRFARISAAMADSLSTITIDGDLQDFLVNHWPRVIERAEREDPGKAERYRLVVPDLIWSIAPKTNDQERKQLVLLLQPLLHTLREGLNLLDWSPGQQQNFLNWLAEFHTRALRAGSVQAVVPSLSQIHEQFTPLTQQPAEADMANANGKPVEIDQHVLSDALSEMESQLTIIDQRYEQLLQDPDHPSSEGQSAEAQDEQPLETDWNTHLQNGVMIEINLDGHPALARLNWFSEHARSLVLSIDDQSEPAMISLRLFKRLLQNGRAKFLETEPLFERAIQSLLQTADQMGQQPAKT</sequence>
<accession>A0A840MP10</accession>
<comment type="caution">
    <text evidence="1">The sequence shown here is derived from an EMBL/GenBank/DDBJ whole genome shotgun (WGS) entry which is preliminary data.</text>
</comment>
<dbReference type="AlphaFoldDB" id="A0A840MP10"/>
<gene>
    <name evidence="1" type="ORF">HNQ59_001771</name>
</gene>
<dbReference type="InterPro" id="IPR012434">
    <property type="entry name" value="DUF1631"/>
</dbReference>
<dbReference type="Pfam" id="PF07793">
    <property type="entry name" value="DUF1631"/>
    <property type="match status" value="1"/>
</dbReference>
<proteinExistence type="predicted"/>
<dbReference type="EMBL" id="JACHHY010000009">
    <property type="protein sequence ID" value="MBB5018482.1"/>
    <property type="molecule type" value="Genomic_DNA"/>
</dbReference>
<dbReference type="Proteomes" id="UP000575898">
    <property type="component" value="Unassembled WGS sequence"/>
</dbReference>
<evidence type="ECO:0008006" key="3">
    <source>
        <dbReference type="Google" id="ProtNLM"/>
    </source>
</evidence>
<organism evidence="1 2">
    <name type="scientific">Chitinivorax tropicus</name>
    <dbReference type="NCBI Taxonomy" id="714531"/>
    <lineage>
        <taxon>Bacteria</taxon>
        <taxon>Pseudomonadati</taxon>
        <taxon>Pseudomonadota</taxon>
        <taxon>Betaproteobacteria</taxon>
        <taxon>Chitinivorax</taxon>
    </lineage>
</organism>
<evidence type="ECO:0000313" key="1">
    <source>
        <dbReference type="EMBL" id="MBB5018482.1"/>
    </source>
</evidence>
<name>A0A840MP10_9PROT</name>
<evidence type="ECO:0000313" key="2">
    <source>
        <dbReference type="Proteomes" id="UP000575898"/>
    </source>
</evidence>
<reference evidence="1 2" key="1">
    <citation type="submission" date="2020-08" db="EMBL/GenBank/DDBJ databases">
        <title>Genomic Encyclopedia of Type Strains, Phase IV (KMG-IV): sequencing the most valuable type-strain genomes for metagenomic binning, comparative biology and taxonomic classification.</title>
        <authorList>
            <person name="Goeker M."/>
        </authorList>
    </citation>
    <scope>NUCLEOTIDE SEQUENCE [LARGE SCALE GENOMIC DNA]</scope>
    <source>
        <strain evidence="1 2">DSM 27165</strain>
    </source>
</reference>
<dbReference type="RefSeq" id="WP_184037832.1">
    <property type="nucleotide sequence ID" value="NZ_JACHHY010000009.1"/>
</dbReference>
<protein>
    <recommendedName>
        <fullName evidence="3">DUF1631 domain-containing protein</fullName>
    </recommendedName>
</protein>